<reference evidence="1" key="1">
    <citation type="submission" date="2023-06" db="EMBL/GenBank/DDBJ databases">
        <title>Phylogenetic Diversity of Rhizobium strains.</title>
        <authorList>
            <person name="Moura F.T."/>
            <person name="Helene L.C.F."/>
            <person name="Hungria M."/>
        </authorList>
    </citation>
    <scope>NUCLEOTIDE SEQUENCE</scope>
    <source>
        <strain evidence="1">CCGE524</strain>
    </source>
</reference>
<protein>
    <submittedName>
        <fullName evidence="1">Uncharacterized protein</fullName>
    </submittedName>
</protein>
<evidence type="ECO:0000313" key="2">
    <source>
        <dbReference type="Proteomes" id="UP001172630"/>
    </source>
</evidence>
<keyword evidence="2" id="KW-1185">Reference proteome</keyword>
<proteinExistence type="predicted"/>
<comment type="caution">
    <text evidence="1">The sequence shown here is derived from an EMBL/GenBank/DDBJ whole genome shotgun (WGS) entry which is preliminary data.</text>
</comment>
<dbReference type="Proteomes" id="UP001172630">
    <property type="component" value="Unassembled WGS sequence"/>
</dbReference>
<accession>A0ABT7KN03</accession>
<name>A0ABT7KN03_9HYPH</name>
<evidence type="ECO:0000313" key="1">
    <source>
        <dbReference type="EMBL" id="MDL2410010.1"/>
    </source>
</evidence>
<sequence>MHSNQAPDDPRISKLLRGMYDQLAGNWRSVASDCGEAEAL</sequence>
<dbReference type="EMBL" id="JARFYN010000066">
    <property type="protein sequence ID" value="MDL2410010.1"/>
    <property type="molecule type" value="Genomic_DNA"/>
</dbReference>
<organism evidence="1 2">
    <name type="scientific">Rhizobium calliandrae</name>
    <dbReference type="NCBI Taxonomy" id="1312182"/>
    <lineage>
        <taxon>Bacteria</taxon>
        <taxon>Pseudomonadati</taxon>
        <taxon>Pseudomonadota</taxon>
        <taxon>Alphaproteobacteria</taxon>
        <taxon>Hyphomicrobiales</taxon>
        <taxon>Rhizobiaceae</taxon>
        <taxon>Rhizobium/Agrobacterium group</taxon>
        <taxon>Rhizobium</taxon>
    </lineage>
</organism>
<gene>
    <name evidence="1" type="ORF">PY650_31215</name>
</gene>
<dbReference type="RefSeq" id="WP_285883749.1">
    <property type="nucleotide sequence ID" value="NZ_JARFYN010000066.1"/>
</dbReference>